<keyword evidence="1" id="KW-1133">Transmembrane helix</keyword>
<keyword evidence="3" id="KW-1185">Reference proteome</keyword>
<dbReference type="AlphaFoldDB" id="A0AAN9TUT5"/>
<sequence>MKKIPRGCCWRWVNFALDVSRLTRLVVFTFLYIGSFPKKISTFMYFYIVAAVVIQFELYCGYTPSMIGFYFVVCVFDSFYKICLRKRCQETETTDSGWDNPFRPDGDLSKEADEIVELIREGKPITPTQTTNPGGKLLEENGSAVKQSVSASNAANKANGSAPTENSVVTGVEVQHCTTAKPTDASQVEHVVIKKKPKCKCCTIQ</sequence>
<evidence type="ECO:0000313" key="2">
    <source>
        <dbReference type="EMBL" id="KAK7590982.1"/>
    </source>
</evidence>
<feature type="transmembrane region" description="Helical" evidence="1">
    <location>
        <begin position="45"/>
        <end position="76"/>
    </location>
</feature>
<comment type="caution">
    <text evidence="2">The sequence shown here is derived from an EMBL/GenBank/DDBJ whole genome shotgun (WGS) entry which is preliminary data.</text>
</comment>
<protein>
    <submittedName>
        <fullName evidence="2">Uncharacterized protein</fullName>
    </submittedName>
</protein>
<keyword evidence="1" id="KW-0812">Transmembrane</keyword>
<evidence type="ECO:0000256" key="1">
    <source>
        <dbReference type="SAM" id="Phobius"/>
    </source>
</evidence>
<proteinExistence type="predicted"/>
<accession>A0AAN9TUT5</accession>
<gene>
    <name evidence="2" type="ORF">V9T40_002595</name>
</gene>
<reference evidence="2 3" key="1">
    <citation type="submission" date="2024-03" db="EMBL/GenBank/DDBJ databases">
        <title>Adaptation during the transition from Ophiocordyceps entomopathogen to insect associate is accompanied by gene loss and intensified selection.</title>
        <authorList>
            <person name="Ward C.M."/>
            <person name="Onetto C.A."/>
            <person name="Borneman A.R."/>
        </authorList>
    </citation>
    <scope>NUCLEOTIDE SEQUENCE [LARGE SCALE GENOMIC DNA]</scope>
    <source>
        <strain evidence="2">AWRI1</strain>
        <tissue evidence="2">Single Adult Female</tissue>
    </source>
</reference>
<feature type="transmembrane region" description="Helical" evidence="1">
    <location>
        <begin position="12"/>
        <end position="33"/>
    </location>
</feature>
<name>A0AAN9TUT5_9HEMI</name>
<keyword evidence="1" id="KW-0472">Membrane</keyword>
<evidence type="ECO:0000313" key="3">
    <source>
        <dbReference type="Proteomes" id="UP001367676"/>
    </source>
</evidence>
<dbReference type="Proteomes" id="UP001367676">
    <property type="component" value="Unassembled WGS sequence"/>
</dbReference>
<organism evidence="2 3">
    <name type="scientific">Parthenolecanium corni</name>
    <dbReference type="NCBI Taxonomy" id="536013"/>
    <lineage>
        <taxon>Eukaryota</taxon>
        <taxon>Metazoa</taxon>
        <taxon>Ecdysozoa</taxon>
        <taxon>Arthropoda</taxon>
        <taxon>Hexapoda</taxon>
        <taxon>Insecta</taxon>
        <taxon>Pterygota</taxon>
        <taxon>Neoptera</taxon>
        <taxon>Paraneoptera</taxon>
        <taxon>Hemiptera</taxon>
        <taxon>Sternorrhyncha</taxon>
        <taxon>Coccoidea</taxon>
        <taxon>Coccidae</taxon>
        <taxon>Parthenolecanium</taxon>
    </lineage>
</organism>
<dbReference type="EMBL" id="JBBCAQ010000022">
    <property type="protein sequence ID" value="KAK7590982.1"/>
    <property type="molecule type" value="Genomic_DNA"/>
</dbReference>